<organism evidence="2 3">
    <name type="scientific">Hansschlegelia plantiphila</name>
    <dbReference type="NCBI Taxonomy" id="374655"/>
    <lineage>
        <taxon>Bacteria</taxon>
        <taxon>Pseudomonadati</taxon>
        <taxon>Pseudomonadota</taxon>
        <taxon>Alphaproteobacteria</taxon>
        <taxon>Hyphomicrobiales</taxon>
        <taxon>Methylopilaceae</taxon>
        <taxon>Hansschlegelia</taxon>
    </lineage>
</organism>
<proteinExistence type="predicted"/>
<dbReference type="RefSeq" id="WP_271169347.1">
    <property type="nucleotide sequence ID" value="NZ_BSFI01000020.1"/>
</dbReference>
<dbReference type="InterPro" id="IPR043502">
    <property type="entry name" value="DNA/RNA_pol_sf"/>
</dbReference>
<dbReference type="PROSITE" id="PS50878">
    <property type="entry name" value="RT_POL"/>
    <property type="match status" value="1"/>
</dbReference>
<dbReference type="InterPro" id="IPR000477">
    <property type="entry name" value="RT_dom"/>
</dbReference>
<evidence type="ECO:0000259" key="1">
    <source>
        <dbReference type="PROSITE" id="PS50878"/>
    </source>
</evidence>
<dbReference type="EMBL" id="BSFI01000020">
    <property type="protein sequence ID" value="GLK69111.1"/>
    <property type="molecule type" value="Genomic_DNA"/>
</dbReference>
<protein>
    <recommendedName>
        <fullName evidence="1">Reverse transcriptase domain-containing protein</fullName>
    </recommendedName>
</protein>
<dbReference type="SUPFAM" id="SSF56672">
    <property type="entry name" value="DNA/RNA polymerases"/>
    <property type="match status" value="1"/>
</dbReference>
<dbReference type="AlphaFoldDB" id="A0A9W6J3J2"/>
<dbReference type="Pfam" id="PF00078">
    <property type="entry name" value="RVT_1"/>
    <property type="match status" value="1"/>
</dbReference>
<reference evidence="2" key="2">
    <citation type="submission" date="2023-01" db="EMBL/GenBank/DDBJ databases">
        <authorList>
            <person name="Sun Q."/>
            <person name="Evtushenko L."/>
        </authorList>
    </citation>
    <scope>NUCLEOTIDE SEQUENCE</scope>
    <source>
        <strain evidence="2">VKM B-2347</strain>
    </source>
</reference>
<evidence type="ECO:0000313" key="3">
    <source>
        <dbReference type="Proteomes" id="UP001143372"/>
    </source>
</evidence>
<gene>
    <name evidence="2" type="ORF">GCM10008179_27490</name>
</gene>
<reference evidence="2" key="1">
    <citation type="journal article" date="2014" name="Int. J. Syst. Evol. Microbiol.">
        <title>Complete genome sequence of Corynebacterium casei LMG S-19264T (=DSM 44701T), isolated from a smear-ripened cheese.</title>
        <authorList>
            <consortium name="US DOE Joint Genome Institute (JGI-PGF)"/>
            <person name="Walter F."/>
            <person name="Albersmeier A."/>
            <person name="Kalinowski J."/>
            <person name="Ruckert C."/>
        </authorList>
    </citation>
    <scope>NUCLEOTIDE SEQUENCE</scope>
    <source>
        <strain evidence="2">VKM B-2347</strain>
    </source>
</reference>
<dbReference type="Proteomes" id="UP001143372">
    <property type="component" value="Unassembled WGS sequence"/>
</dbReference>
<feature type="domain" description="Reverse transcriptase" evidence="1">
    <location>
        <begin position="1"/>
        <end position="383"/>
    </location>
</feature>
<sequence>MTVCRTLEQNQRPFSQPPRPWVLPKAKLKTYRHFDAIMSIEQAEALANDPARVAAHAFYPLLRFDEIKRYFRRRDQPHRPSKLRPLRYAARSDAYIYMRYRDWLSALYEERLMAEGLDDVVLAYRRVASPYRPGNKCNIDFAYDAVNHIRRLGDCYAICLDIKSFFENLDHARLKRVWASVLGLPDLPPDHYRVFRSLTKYVQADLFEVYRRLGIWGQKTVGGRPTPVEGYLVDRRKIPVRLCDAETMREIVFGDGGKHDRIAEVRTEAYGIPQGTPISDLLANMYMLDFDAEMKKLAASSGGVYMRYSDDILFVVPAEDIDPKAFVEGVSRSIGTYGDQLQIAKDKTSIHRFTPAAKGQTCQNAKEDAERPSKRFEYLGFSFDGQKVRIRDSTMSSLVQKVAAVAKREGVAAALRYPSKSVDQICEEFNYAGLYGRFLRVRDFETVEDKSDWTFWTYVRKIESTMKADGRPAMRQVRNLKVQIRRRFRLYVQTTRDGAPARALQSAAARLRQATPSNAETAAQA</sequence>
<comment type="caution">
    <text evidence="2">The sequence shown here is derived from an EMBL/GenBank/DDBJ whole genome shotgun (WGS) entry which is preliminary data.</text>
</comment>
<accession>A0A9W6J3J2</accession>
<name>A0A9W6J3J2_9HYPH</name>
<keyword evidence="3" id="KW-1185">Reference proteome</keyword>
<evidence type="ECO:0000313" key="2">
    <source>
        <dbReference type="EMBL" id="GLK69111.1"/>
    </source>
</evidence>